<gene>
    <name evidence="2" type="ORF">Tci_646064</name>
</gene>
<feature type="domain" description="Reverse transcriptase Ty1/copia-type" evidence="1">
    <location>
        <begin position="83"/>
        <end position="153"/>
    </location>
</feature>
<proteinExistence type="predicted"/>
<accession>A0A699K3S8</accession>
<organism evidence="2">
    <name type="scientific">Tanacetum cinerariifolium</name>
    <name type="common">Dalmatian daisy</name>
    <name type="synonym">Chrysanthemum cinerariifolium</name>
    <dbReference type="NCBI Taxonomy" id="118510"/>
    <lineage>
        <taxon>Eukaryota</taxon>
        <taxon>Viridiplantae</taxon>
        <taxon>Streptophyta</taxon>
        <taxon>Embryophyta</taxon>
        <taxon>Tracheophyta</taxon>
        <taxon>Spermatophyta</taxon>
        <taxon>Magnoliopsida</taxon>
        <taxon>eudicotyledons</taxon>
        <taxon>Gunneridae</taxon>
        <taxon>Pentapetalae</taxon>
        <taxon>asterids</taxon>
        <taxon>campanulids</taxon>
        <taxon>Asterales</taxon>
        <taxon>Asteraceae</taxon>
        <taxon>Asteroideae</taxon>
        <taxon>Anthemideae</taxon>
        <taxon>Anthemidinae</taxon>
        <taxon>Tanacetum</taxon>
    </lineage>
</organism>
<evidence type="ECO:0000313" key="2">
    <source>
        <dbReference type="EMBL" id="GFA74092.1"/>
    </source>
</evidence>
<name>A0A699K3S8_TANCI</name>
<comment type="caution">
    <text evidence="2">The sequence shown here is derived from an EMBL/GenBank/DDBJ whole genome shotgun (WGS) entry which is preliminary data.</text>
</comment>
<dbReference type="PANTHER" id="PTHR11439:SF495">
    <property type="entry name" value="REVERSE TRANSCRIPTASE, RNA-DEPENDENT DNA POLYMERASE-RELATED"/>
    <property type="match status" value="1"/>
</dbReference>
<protein>
    <submittedName>
        <fullName evidence="2">Uncharacterized mitochondrial protein AtMg00810-like</fullName>
    </submittedName>
</protein>
<dbReference type="InterPro" id="IPR013103">
    <property type="entry name" value="RVT_2"/>
</dbReference>
<evidence type="ECO:0000259" key="1">
    <source>
        <dbReference type="Pfam" id="PF07727"/>
    </source>
</evidence>
<dbReference type="AlphaFoldDB" id="A0A699K3S8"/>
<sequence length="373" mass="42129">MPELEDIVYSDDEEDVGAEVDLPNLEINIPVSPIPTTRVHKDHPINQIIGDLNSGPQTRSMTTMVKEQGGLHQINDEDFHTYLPKGKRAIGSKWVFRNKKDEKEIVIRNKPKLVAQGHTQEEGIDYDEVFTPVARIEAIRLFLAYASFMGFMVYVDDIIFGSTNKELCKAFEKLMNDMFQMSSMGELTFFLGLQVKQKDDGIFINQDKYVAEILRKFGFIDVKSASTPIETEKPLLKDPDGEDVNVHVYRSMIGSLMYLTSSRPDIMFVVCACARFQVTPKVSHLHAFKRIFRYLKGKPHLGLWYPKDSPFNLVAYSDSDYAGASLDRKSTTGGCQFLGCRLISWQCKEQTVVATSSTVAEYVVAASCYAQVL</sequence>
<dbReference type="PANTHER" id="PTHR11439">
    <property type="entry name" value="GAG-POL-RELATED RETROTRANSPOSON"/>
    <property type="match status" value="1"/>
</dbReference>
<dbReference type="CDD" id="cd09272">
    <property type="entry name" value="RNase_HI_RT_Ty1"/>
    <property type="match status" value="1"/>
</dbReference>
<dbReference type="EMBL" id="BKCJ010479047">
    <property type="protein sequence ID" value="GFA74092.1"/>
    <property type="molecule type" value="Genomic_DNA"/>
</dbReference>
<dbReference type="InterPro" id="IPR043502">
    <property type="entry name" value="DNA/RNA_pol_sf"/>
</dbReference>
<dbReference type="SUPFAM" id="SSF56672">
    <property type="entry name" value="DNA/RNA polymerases"/>
    <property type="match status" value="1"/>
</dbReference>
<dbReference type="Pfam" id="PF07727">
    <property type="entry name" value="RVT_2"/>
    <property type="match status" value="1"/>
</dbReference>
<reference evidence="2" key="1">
    <citation type="journal article" date="2019" name="Sci. Rep.">
        <title>Draft genome of Tanacetum cinerariifolium, the natural source of mosquito coil.</title>
        <authorList>
            <person name="Yamashiro T."/>
            <person name="Shiraishi A."/>
            <person name="Satake H."/>
            <person name="Nakayama K."/>
        </authorList>
    </citation>
    <scope>NUCLEOTIDE SEQUENCE</scope>
</reference>